<proteinExistence type="predicted"/>
<comment type="caution">
    <text evidence="1">The sequence shown here is derived from an EMBL/GenBank/DDBJ whole genome shotgun (WGS) entry which is preliminary data.</text>
</comment>
<dbReference type="EMBL" id="MLFT02000006">
    <property type="protein sequence ID" value="PHT46150.1"/>
    <property type="molecule type" value="Genomic_DNA"/>
</dbReference>
<protein>
    <submittedName>
        <fullName evidence="1">Uncharacterized protein</fullName>
    </submittedName>
</protein>
<keyword evidence="2" id="KW-1185">Reference proteome</keyword>
<name>A0A2G2WLW5_CAPBA</name>
<gene>
    <name evidence="1" type="ORF">CQW23_15308</name>
</gene>
<dbReference type="AlphaFoldDB" id="A0A2G2WLW5"/>
<organism evidence="1 2">
    <name type="scientific">Capsicum baccatum</name>
    <name type="common">Peruvian pepper</name>
    <dbReference type="NCBI Taxonomy" id="33114"/>
    <lineage>
        <taxon>Eukaryota</taxon>
        <taxon>Viridiplantae</taxon>
        <taxon>Streptophyta</taxon>
        <taxon>Embryophyta</taxon>
        <taxon>Tracheophyta</taxon>
        <taxon>Spermatophyta</taxon>
        <taxon>Magnoliopsida</taxon>
        <taxon>eudicotyledons</taxon>
        <taxon>Gunneridae</taxon>
        <taxon>Pentapetalae</taxon>
        <taxon>asterids</taxon>
        <taxon>lamiids</taxon>
        <taxon>Solanales</taxon>
        <taxon>Solanaceae</taxon>
        <taxon>Solanoideae</taxon>
        <taxon>Capsiceae</taxon>
        <taxon>Capsicum</taxon>
    </lineage>
</organism>
<accession>A0A2G2WLW5</accession>
<reference evidence="1 2" key="1">
    <citation type="journal article" date="2017" name="Genome Biol.">
        <title>New reference genome sequences of hot pepper reveal the massive evolution of plant disease-resistance genes by retroduplication.</title>
        <authorList>
            <person name="Kim S."/>
            <person name="Park J."/>
            <person name="Yeom S.I."/>
            <person name="Kim Y.M."/>
            <person name="Seo E."/>
            <person name="Kim K.T."/>
            <person name="Kim M.S."/>
            <person name="Lee J.M."/>
            <person name="Cheong K."/>
            <person name="Shin H.S."/>
            <person name="Kim S.B."/>
            <person name="Han K."/>
            <person name="Lee J."/>
            <person name="Park M."/>
            <person name="Lee H.A."/>
            <person name="Lee H.Y."/>
            <person name="Lee Y."/>
            <person name="Oh S."/>
            <person name="Lee J.H."/>
            <person name="Choi E."/>
            <person name="Choi E."/>
            <person name="Lee S.E."/>
            <person name="Jeon J."/>
            <person name="Kim H."/>
            <person name="Choi G."/>
            <person name="Song H."/>
            <person name="Lee J."/>
            <person name="Lee S.C."/>
            <person name="Kwon J.K."/>
            <person name="Lee H.Y."/>
            <person name="Koo N."/>
            <person name="Hong Y."/>
            <person name="Kim R.W."/>
            <person name="Kang W.H."/>
            <person name="Huh J.H."/>
            <person name="Kang B.C."/>
            <person name="Yang T.J."/>
            <person name="Lee Y.H."/>
            <person name="Bennetzen J.L."/>
            <person name="Choi D."/>
        </authorList>
    </citation>
    <scope>NUCLEOTIDE SEQUENCE [LARGE SCALE GENOMIC DNA]</scope>
    <source>
        <strain evidence="2">cv. PBC81</strain>
    </source>
</reference>
<evidence type="ECO:0000313" key="1">
    <source>
        <dbReference type="EMBL" id="PHT46150.1"/>
    </source>
</evidence>
<evidence type="ECO:0000313" key="2">
    <source>
        <dbReference type="Proteomes" id="UP000224567"/>
    </source>
</evidence>
<dbReference type="Proteomes" id="UP000224567">
    <property type="component" value="Unassembled WGS sequence"/>
</dbReference>
<sequence length="120" mass="13474">MMHFIGSVSVNYFVDSRALSLVSVSISKEVYTDISLPEQMLCLKGNISIGVSELEECFVLILLMFIRMRCGAIPKDRFADGEVLFWSKYFLGKPTHSFRTSRGPFGICDVIQGDLLLQKA</sequence>
<reference evidence="2" key="2">
    <citation type="journal article" date="2017" name="J. Anim. Genet.">
        <title>Multiple reference genome sequences of hot pepper reveal the massive evolution of plant disease resistance genes by retroduplication.</title>
        <authorList>
            <person name="Kim S."/>
            <person name="Park J."/>
            <person name="Yeom S.-I."/>
            <person name="Kim Y.-M."/>
            <person name="Seo E."/>
            <person name="Kim K.-T."/>
            <person name="Kim M.-S."/>
            <person name="Lee J.M."/>
            <person name="Cheong K."/>
            <person name="Shin H.-S."/>
            <person name="Kim S.-B."/>
            <person name="Han K."/>
            <person name="Lee J."/>
            <person name="Park M."/>
            <person name="Lee H.-A."/>
            <person name="Lee H.-Y."/>
            <person name="Lee Y."/>
            <person name="Oh S."/>
            <person name="Lee J.H."/>
            <person name="Choi E."/>
            <person name="Choi E."/>
            <person name="Lee S.E."/>
            <person name="Jeon J."/>
            <person name="Kim H."/>
            <person name="Choi G."/>
            <person name="Song H."/>
            <person name="Lee J."/>
            <person name="Lee S.-C."/>
            <person name="Kwon J.-K."/>
            <person name="Lee H.-Y."/>
            <person name="Koo N."/>
            <person name="Hong Y."/>
            <person name="Kim R.W."/>
            <person name="Kang W.-H."/>
            <person name="Huh J.H."/>
            <person name="Kang B.-C."/>
            <person name="Yang T.-J."/>
            <person name="Lee Y.-H."/>
            <person name="Bennetzen J.L."/>
            <person name="Choi D."/>
        </authorList>
    </citation>
    <scope>NUCLEOTIDE SEQUENCE [LARGE SCALE GENOMIC DNA]</scope>
    <source>
        <strain evidence="2">cv. PBC81</strain>
    </source>
</reference>
<dbReference type="OrthoDB" id="1328052at2759"/>